<organism evidence="2 3">
    <name type="scientific">Silvimonas terrae</name>
    <dbReference type="NCBI Taxonomy" id="300266"/>
    <lineage>
        <taxon>Bacteria</taxon>
        <taxon>Pseudomonadati</taxon>
        <taxon>Pseudomonadota</taxon>
        <taxon>Betaproteobacteria</taxon>
        <taxon>Neisseriales</taxon>
        <taxon>Chitinibacteraceae</taxon>
        <taxon>Silvimonas</taxon>
    </lineage>
</organism>
<evidence type="ECO:0000256" key="1">
    <source>
        <dbReference type="SAM" id="Phobius"/>
    </source>
</evidence>
<name>A0A840RIW4_9NEIS</name>
<dbReference type="AlphaFoldDB" id="A0A840RIW4"/>
<accession>A0A840RIW4</accession>
<comment type="caution">
    <text evidence="2">The sequence shown here is derived from an EMBL/GenBank/DDBJ whole genome shotgun (WGS) entry which is preliminary data.</text>
</comment>
<dbReference type="EMBL" id="JACHHN010000005">
    <property type="protein sequence ID" value="MBB5192163.1"/>
    <property type="molecule type" value="Genomic_DNA"/>
</dbReference>
<feature type="transmembrane region" description="Helical" evidence="1">
    <location>
        <begin position="17"/>
        <end position="37"/>
    </location>
</feature>
<keyword evidence="3" id="KW-1185">Reference proteome</keyword>
<gene>
    <name evidence="2" type="ORF">HNQ50_002900</name>
</gene>
<dbReference type="Proteomes" id="UP000543030">
    <property type="component" value="Unassembled WGS sequence"/>
</dbReference>
<reference evidence="2 3" key="1">
    <citation type="submission" date="2020-08" db="EMBL/GenBank/DDBJ databases">
        <title>Genomic Encyclopedia of Type Strains, Phase IV (KMG-IV): sequencing the most valuable type-strain genomes for metagenomic binning, comparative biology and taxonomic classification.</title>
        <authorList>
            <person name="Goeker M."/>
        </authorList>
    </citation>
    <scope>NUCLEOTIDE SEQUENCE [LARGE SCALE GENOMIC DNA]</scope>
    <source>
        <strain evidence="2 3">DSM 18233</strain>
    </source>
</reference>
<protein>
    <submittedName>
        <fullName evidence="2">Uncharacterized protein</fullName>
    </submittedName>
</protein>
<keyword evidence="1" id="KW-0812">Transmembrane</keyword>
<proteinExistence type="predicted"/>
<keyword evidence="1" id="KW-0472">Membrane</keyword>
<evidence type="ECO:0000313" key="2">
    <source>
        <dbReference type="EMBL" id="MBB5192163.1"/>
    </source>
</evidence>
<sequence length="40" mass="4385">MHHPQGTPAPPLRNPQITFDSLVPTVMTLITFILLFGGEP</sequence>
<evidence type="ECO:0000313" key="3">
    <source>
        <dbReference type="Proteomes" id="UP000543030"/>
    </source>
</evidence>
<keyword evidence="1" id="KW-1133">Transmembrane helix</keyword>